<dbReference type="InterPro" id="IPR009056">
    <property type="entry name" value="Cyt_c-like_dom"/>
</dbReference>
<keyword evidence="5" id="KW-0812">Transmembrane</keyword>
<dbReference type="PROSITE" id="PS51007">
    <property type="entry name" value="CYTC"/>
    <property type="match status" value="1"/>
</dbReference>
<dbReference type="PANTHER" id="PTHR35008">
    <property type="entry name" value="BLL4482 PROTEIN-RELATED"/>
    <property type="match status" value="1"/>
</dbReference>
<evidence type="ECO:0000259" key="6">
    <source>
        <dbReference type="PROSITE" id="PS51007"/>
    </source>
</evidence>
<keyword evidence="8" id="KW-1185">Reference proteome</keyword>
<dbReference type="GO" id="GO:0009055">
    <property type="term" value="F:electron transfer activity"/>
    <property type="evidence" value="ECO:0007669"/>
    <property type="project" value="InterPro"/>
</dbReference>
<feature type="transmembrane region" description="Helical" evidence="5">
    <location>
        <begin position="12"/>
        <end position="34"/>
    </location>
</feature>
<name>A0A916UIN0_9SPHI</name>
<dbReference type="InterPro" id="IPR051459">
    <property type="entry name" value="Cytochrome_c-type_DH"/>
</dbReference>
<reference evidence="7" key="2">
    <citation type="submission" date="2020-09" db="EMBL/GenBank/DDBJ databases">
        <authorList>
            <person name="Sun Q."/>
            <person name="Zhou Y."/>
        </authorList>
    </citation>
    <scope>NUCLEOTIDE SEQUENCE</scope>
    <source>
        <strain evidence="7">CGMCC 1.15343</strain>
    </source>
</reference>
<dbReference type="AlphaFoldDB" id="A0A916UIN0"/>
<evidence type="ECO:0000256" key="3">
    <source>
        <dbReference type="ARBA" id="ARBA00023004"/>
    </source>
</evidence>
<evidence type="ECO:0000313" key="8">
    <source>
        <dbReference type="Proteomes" id="UP000651668"/>
    </source>
</evidence>
<keyword evidence="3 4" id="KW-0408">Iron</keyword>
<dbReference type="GO" id="GO:0020037">
    <property type="term" value="F:heme binding"/>
    <property type="evidence" value="ECO:0007669"/>
    <property type="project" value="InterPro"/>
</dbReference>
<evidence type="ECO:0000256" key="1">
    <source>
        <dbReference type="ARBA" id="ARBA00022617"/>
    </source>
</evidence>
<sequence length="374" mass="41212">MQQYPQHKQRVIIYTAKSMVLLSLLFVCVGLIYISTHFMSRPLTHKGFSPPISTLPNSNSSAGFAALPEKTAAWTAPQESSIPPGALGDSIRYGRELIANTAKYFGPQGKIARISNGMNCQNCHLNAGTKPFANNYAIFFANYPKKGARSGKTDQVTDRISDCFQRSLNGKMPDKTGKEVRSMVAYFKWVGQRVQKGEKVGGTATAKLAHLDRPADPAKGLLVYKEHCQSCHGADGAGQKAKDQLTYLYPPLWGTNSYNDGAGMYRLSNFAGFVKNNMPYGIDHNNPVLEDEEAWDVAAYVNSRPRPHRAQEKDYPDLAKKPIDAPYGPYPDHFSELQHKYGPFKPIVEFGKSTTASMGITRGRQGDHRGQTGG</sequence>
<comment type="caution">
    <text evidence="7">The sequence shown here is derived from an EMBL/GenBank/DDBJ whole genome shotgun (WGS) entry which is preliminary data.</text>
</comment>
<dbReference type="SUPFAM" id="SSF46626">
    <property type="entry name" value="Cytochrome c"/>
    <property type="match status" value="2"/>
</dbReference>
<gene>
    <name evidence="7" type="ORF">GCM10011387_29190</name>
</gene>
<reference evidence="7" key="1">
    <citation type="journal article" date="2014" name="Int. J. Syst. Evol. Microbiol.">
        <title>Complete genome sequence of Corynebacterium casei LMG S-19264T (=DSM 44701T), isolated from a smear-ripened cheese.</title>
        <authorList>
            <consortium name="US DOE Joint Genome Institute (JGI-PGF)"/>
            <person name="Walter F."/>
            <person name="Albersmeier A."/>
            <person name="Kalinowski J."/>
            <person name="Ruckert C."/>
        </authorList>
    </citation>
    <scope>NUCLEOTIDE SEQUENCE</scope>
    <source>
        <strain evidence="7">CGMCC 1.15343</strain>
    </source>
</reference>
<evidence type="ECO:0000256" key="2">
    <source>
        <dbReference type="ARBA" id="ARBA00022723"/>
    </source>
</evidence>
<feature type="domain" description="Cytochrome c" evidence="6">
    <location>
        <begin position="215"/>
        <end position="305"/>
    </location>
</feature>
<dbReference type="Proteomes" id="UP000651668">
    <property type="component" value="Unassembled WGS sequence"/>
</dbReference>
<dbReference type="InterPro" id="IPR036909">
    <property type="entry name" value="Cyt_c-like_dom_sf"/>
</dbReference>
<organism evidence="7 8">
    <name type="scientific">Pedobacter quisquiliarum</name>
    <dbReference type="NCBI Taxonomy" id="1834438"/>
    <lineage>
        <taxon>Bacteria</taxon>
        <taxon>Pseudomonadati</taxon>
        <taxon>Bacteroidota</taxon>
        <taxon>Sphingobacteriia</taxon>
        <taxon>Sphingobacteriales</taxon>
        <taxon>Sphingobacteriaceae</taxon>
        <taxon>Pedobacter</taxon>
    </lineage>
</organism>
<keyword evidence="5" id="KW-0472">Membrane</keyword>
<dbReference type="EMBL" id="BMIL01000011">
    <property type="protein sequence ID" value="GGC73768.1"/>
    <property type="molecule type" value="Genomic_DNA"/>
</dbReference>
<dbReference type="Gene3D" id="1.10.760.10">
    <property type="entry name" value="Cytochrome c-like domain"/>
    <property type="match status" value="2"/>
</dbReference>
<keyword evidence="1 4" id="KW-0349">Heme</keyword>
<evidence type="ECO:0000313" key="7">
    <source>
        <dbReference type="EMBL" id="GGC73768.1"/>
    </source>
</evidence>
<proteinExistence type="predicted"/>
<keyword evidence="2 4" id="KW-0479">Metal-binding</keyword>
<dbReference type="PANTHER" id="PTHR35008:SF4">
    <property type="entry name" value="BLL4482 PROTEIN"/>
    <property type="match status" value="1"/>
</dbReference>
<dbReference type="Pfam" id="PF00034">
    <property type="entry name" value="Cytochrom_C"/>
    <property type="match status" value="1"/>
</dbReference>
<accession>A0A916UIN0</accession>
<dbReference type="GO" id="GO:0046872">
    <property type="term" value="F:metal ion binding"/>
    <property type="evidence" value="ECO:0007669"/>
    <property type="project" value="UniProtKB-KW"/>
</dbReference>
<evidence type="ECO:0000256" key="5">
    <source>
        <dbReference type="SAM" id="Phobius"/>
    </source>
</evidence>
<keyword evidence="5" id="KW-1133">Transmembrane helix</keyword>
<evidence type="ECO:0000256" key="4">
    <source>
        <dbReference type="PROSITE-ProRule" id="PRU00433"/>
    </source>
</evidence>
<protein>
    <recommendedName>
        <fullName evidence="6">Cytochrome c domain-containing protein</fullName>
    </recommendedName>
</protein>